<gene>
    <name evidence="1" type="ORF">K402DRAFT_63130</name>
</gene>
<keyword evidence="2" id="KW-1185">Reference proteome</keyword>
<dbReference type="AlphaFoldDB" id="A0A6G1H200"/>
<evidence type="ECO:0000313" key="1">
    <source>
        <dbReference type="EMBL" id="KAF1987094.1"/>
    </source>
</evidence>
<organism evidence="1 2">
    <name type="scientific">Aulographum hederae CBS 113979</name>
    <dbReference type="NCBI Taxonomy" id="1176131"/>
    <lineage>
        <taxon>Eukaryota</taxon>
        <taxon>Fungi</taxon>
        <taxon>Dikarya</taxon>
        <taxon>Ascomycota</taxon>
        <taxon>Pezizomycotina</taxon>
        <taxon>Dothideomycetes</taxon>
        <taxon>Pleosporomycetidae</taxon>
        <taxon>Aulographales</taxon>
        <taxon>Aulographaceae</taxon>
    </lineage>
</organism>
<name>A0A6G1H200_9PEZI</name>
<evidence type="ECO:0000313" key="2">
    <source>
        <dbReference type="Proteomes" id="UP000800041"/>
    </source>
</evidence>
<dbReference type="EMBL" id="ML977154">
    <property type="protein sequence ID" value="KAF1987094.1"/>
    <property type="molecule type" value="Genomic_DNA"/>
</dbReference>
<protein>
    <submittedName>
        <fullName evidence="1">Uncharacterized protein</fullName>
    </submittedName>
</protein>
<dbReference type="Proteomes" id="UP000800041">
    <property type="component" value="Unassembled WGS sequence"/>
</dbReference>
<reference evidence="1" key="1">
    <citation type="journal article" date="2020" name="Stud. Mycol.">
        <title>101 Dothideomycetes genomes: a test case for predicting lifestyles and emergence of pathogens.</title>
        <authorList>
            <person name="Haridas S."/>
            <person name="Albert R."/>
            <person name="Binder M."/>
            <person name="Bloem J."/>
            <person name="Labutti K."/>
            <person name="Salamov A."/>
            <person name="Andreopoulos B."/>
            <person name="Baker S."/>
            <person name="Barry K."/>
            <person name="Bills G."/>
            <person name="Bluhm B."/>
            <person name="Cannon C."/>
            <person name="Castanera R."/>
            <person name="Culley D."/>
            <person name="Daum C."/>
            <person name="Ezra D."/>
            <person name="Gonzalez J."/>
            <person name="Henrissat B."/>
            <person name="Kuo A."/>
            <person name="Liang C."/>
            <person name="Lipzen A."/>
            <person name="Lutzoni F."/>
            <person name="Magnuson J."/>
            <person name="Mondo S."/>
            <person name="Nolan M."/>
            <person name="Ohm R."/>
            <person name="Pangilinan J."/>
            <person name="Park H.-J."/>
            <person name="Ramirez L."/>
            <person name="Alfaro M."/>
            <person name="Sun H."/>
            <person name="Tritt A."/>
            <person name="Yoshinaga Y."/>
            <person name="Zwiers L.-H."/>
            <person name="Turgeon B."/>
            <person name="Goodwin S."/>
            <person name="Spatafora J."/>
            <person name="Crous P."/>
            <person name="Grigoriev I."/>
        </authorList>
    </citation>
    <scope>NUCLEOTIDE SEQUENCE</scope>
    <source>
        <strain evidence="1">CBS 113979</strain>
    </source>
</reference>
<sequence>MTSHQLTSSASSLLFHMYQTRWLHSFFSCIARRDVKLFFSCSIPNCFHVLGLRGRERSLRGFCRCIILVPTCGTHGRSRILEVFPFCLLSVFLVWGEFGSSSVTVLHLERM</sequence>
<proteinExistence type="predicted"/>
<accession>A0A6G1H200</accession>